<dbReference type="KEGG" id="gai:IMCC3135_09455"/>
<evidence type="ECO:0000256" key="1">
    <source>
        <dbReference type="SAM" id="Phobius"/>
    </source>
</evidence>
<dbReference type="Proteomes" id="UP000250079">
    <property type="component" value="Chromosome"/>
</dbReference>
<dbReference type="AlphaFoldDB" id="A0A2Z2NQN2"/>
<gene>
    <name evidence="2" type="ORF">IMCC3135_09455</name>
</gene>
<organism evidence="2 3">
    <name type="scientific">Granulosicoccus antarcticus IMCC3135</name>
    <dbReference type="NCBI Taxonomy" id="1192854"/>
    <lineage>
        <taxon>Bacteria</taxon>
        <taxon>Pseudomonadati</taxon>
        <taxon>Pseudomonadota</taxon>
        <taxon>Gammaproteobacteria</taxon>
        <taxon>Chromatiales</taxon>
        <taxon>Granulosicoccaceae</taxon>
        <taxon>Granulosicoccus</taxon>
    </lineage>
</organism>
<dbReference type="EMBL" id="CP018632">
    <property type="protein sequence ID" value="ASJ71988.1"/>
    <property type="molecule type" value="Genomic_DNA"/>
</dbReference>
<sequence length="93" mass="10411">MKFENLKLWLSLPLVLFQYRRDVNKRYPEERTSKRCRYCVASVCAVAIAIGFFLYKGGLPQAVISQLSVFAADAPESLSASAPTRNVLVESNP</sequence>
<keyword evidence="1" id="KW-0472">Membrane</keyword>
<feature type="transmembrane region" description="Helical" evidence="1">
    <location>
        <begin position="36"/>
        <end position="55"/>
    </location>
</feature>
<keyword evidence="1" id="KW-0812">Transmembrane</keyword>
<name>A0A2Z2NQN2_9GAMM</name>
<reference evidence="2 3" key="1">
    <citation type="submission" date="2016-12" db="EMBL/GenBank/DDBJ databases">
        <authorList>
            <person name="Song W.-J."/>
            <person name="Kurnit D.M."/>
        </authorList>
    </citation>
    <scope>NUCLEOTIDE SEQUENCE [LARGE SCALE GENOMIC DNA]</scope>
    <source>
        <strain evidence="2 3">IMCC3135</strain>
    </source>
</reference>
<dbReference type="RefSeq" id="WP_157735871.1">
    <property type="nucleotide sequence ID" value="NZ_CP018632.1"/>
</dbReference>
<keyword evidence="3" id="KW-1185">Reference proteome</keyword>
<keyword evidence="1" id="KW-1133">Transmembrane helix</keyword>
<proteinExistence type="predicted"/>
<evidence type="ECO:0000313" key="3">
    <source>
        <dbReference type="Proteomes" id="UP000250079"/>
    </source>
</evidence>
<evidence type="ECO:0000313" key="2">
    <source>
        <dbReference type="EMBL" id="ASJ71988.1"/>
    </source>
</evidence>
<accession>A0A2Z2NQN2</accession>
<protein>
    <submittedName>
        <fullName evidence="2">Uncharacterized protein</fullName>
    </submittedName>
</protein>